<sequence length="512" mass="53539">MQTTGNLGLKKPEGTDIVDITDLNGNMDILDNTVNGKVDKISGKQLSTNDYTAAEKTKLTGIAAGANNYTHPNHTGDVTSTGDGVTAITPGVIVDADVNATAGIAATKIGTGVVSNTEFGYLDGVTSGIQAQLAARPLLTTTPQQTTAALTYYVRTDGNDSNTGLVNTAGGAFKTIAKAVSMIPQIVNHDVAITTAAGTYTDEIVLGGYSGSGQIVISGAASVSASINYKVKNVFATRNSIRININGFEFTDAPAIRNNSCVYVMENPGFFEVAISRSVFVNTAKNGVSISGSATVNVYNCEISNKQYAVFASYKGSVAVQETIGTGNTYRFRTVAGGRIDYFNCAIAGLDAVSDAGIIMGAPGIVNPWGDNTLSMRPAMRAYAHGTTSQALSAAVWTKAQFPQENVDNLSNYDPSLHRFTVSQEGIYQINSVVTFLNPSAGAACELYLYVNGAGYRRLGYAPAQAGTSMCVTGSASELLHKNDTVEIYVCCGSACNLSLATDSNFEIVRVA</sequence>
<dbReference type="RefSeq" id="WP_154122537.1">
    <property type="nucleotide sequence ID" value="NZ_WJXB01000019.1"/>
</dbReference>
<dbReference type="Gene3D" id="2.60.120.40">
    <property type="match status" value="1"/>
</dbReference>
<protein>
    <recommendedName>
        <fullName evidence="3">C1q domain-containing protein</fullName>
    </recommendedName>
</protein>
<dbReference type="SUPFAM" id="SSF51126">
    <property type="entry name" value="Pectin lyase-like"/>
    <property type="match status" value="1"/>
</dbReference>
<accession>A0A7X2L4G8</accession>
<evidence type="ECO:0008006" key="3">
    <source>
        <dbReference type="Google" id="ProtNLM"/>
    </source>
</evidence>
<dbReference type="SUPFAM" id="SSF49842">
    <property type="entry name" value="TNF-like"/>
    <property type="match status" value="1"/>
</dbReference>
<dbReference type="InterPro" id="IPR011050">
    <property type="entry name" value="Pectin_lyase_fold/virulence"/>
</dbReference>
<dbReference type="Proteomes" id="UP000463051">
    <property type="component" value="Unassembled WGS sequence"/>
</dbReference>
<proteinExistence type="predicted"/>
<dbReference type="InterPro" id="IPR008983">
    <property type="entry name" value="Tumour_necrosis_fac-like_dom"/>
</dbReference>
<dbReference type="AlphaFoldDB" id="A0A7X2L4G8"/>
<dbReference type="EMBL" id="WJXB01000019">
    <property type="protein sequence ID" value="MRN57037.1"/>
    <property type="molecule type" value="Genomic_DNA"/>
</dbReference>
<gene>
    <name evidence="1" type="ORF">GJB61_29290</name>
</gene>
<reference evidence="1 2" key="1">
    <citation type="submission" date="2019-11" db="EMBL/GenBank/DDBJ databases">
        <title>Paenibacillus monticola sp. nov., a novel PGPR strain isolated from mountain sample in China.</title>
        <authorList>
            <person name="Zhao Q."/>
            <person name="Li H.-P."/>
            <person name="Zhang J.-L."/>
        </authorList>
    </citation>
    <scope>NUCLEOTIDE SEQUENCE [LARGE SCALE GENOMIC DNA]</scope>
    <source>
        <strain evidence="1 2">LC-T2</strain>
    </source>
</reference>
<evidence type="ECO:0000313" key="1">
    <source>
        <dbReference type="EMBL" id="MRN57037.1"/>
    </source>
</evidence>
<comment type="caution">
    <text evidence="1">The sequence shown here is derived from an EMBL/GenBank/DDBJ whole genome shotgun (WGS) entry which is preliminary data.</text>
</comment>
<organism evidence="1 2">
    <name type="scientific">Paenibacillus monticola</name>
    <dbReference type="NCBI Taxonomy" id="2666075"/>
    <lineage>
        <taxon>Bacteria</taxon>
        <taxon>Bacillati</taxon>
        <taxon>Bacillota</taxon>
        <taxon>Bacilli</taxon>
        <taxon>Bacillales</taxon>
        <taxon>Paenibacillaceae</taxon>
        <taxon>Paenibacillus</taxon>
    </lineage>
</organism>
<keyword evidence="2" id="KW-1185">Reference proteome</keyword>
<evidence type="ECO:0000313" key="2">
    <source>
        <dbReference type="Proteomes" id="UP000463051"/>
    </source>
</evidence>
<name>A0A7X2L4G8_9BACL</name>